<feature type="transmembrane region" description="Helical" evidence="1">
    <location>
        <begin position="130"/>
        <end position="149"/>
    </location>
</feature>
<gene>
    <name evidence="2" type="ORF">LVY72_22475</name>
</gene>
<evidence type="ECO:0000256" key="1">
    <source>
        <dbReference type="SAM" id="Phobius"/>
    </source>
</evidence>
<feature type="transmembrane region" description="Helical" evidence="1">
    <location>
        <begin position="105"/>
        <end position="124"/>
    </location>
</feature>
<reference evidence="2" key="1">
    <citation type="submission" date="2022-01" db="EMBL/GenBank/DDBJ databases">
        <authorList>
            <person name="Jo J.-H."/>
            <person name="Im W.-T."/>
        </authorList>
    </citation>
    <scope>NUCLEOTIDE SEQUENCE</scope>
    <source>
        <strain evidence="2">I2-34</strain>
    </source>
</reference>
<keyword evidence="1" id="KW-0472">Membrane</keyword>
<dbReference type="Pfam" id="PF09900">
    <property type="entry name" value="DUF2127"/>
    <property type="match status" value="1"/>
</dbReference>
<protein>
    <submittedName>
        <fullName evidence="2">DUF2127 domain-containing protein</fullName>
    </submittedName>
</protein>
<keyword evidence="3" id="KW-1185">Reference proteome</keyword>
<feature type="transmembrane region" description="Helical" evidence="1">
    <location>
        <begin position="78"/>
        <end position="98"/>
    </location>
</feature>
<dbReference type="InterPro" id="IPR021125">
    <property type="entry name" value="DUF2127"/>
</dbReference>
<name>A0ABS9LDY0_9MICC</name>
<evidence type="ECO:0000313" key="3">
    <source>
        <dbReference type="Proteomes" id="UP001165368"/>
    </source>
</evidence>
<evidence type="ECO:0000313" key="2">
    <source>
        <dbReference type="EMBL" id="MCG2624659.1"/>
    </source>
</evidence>
<feature type="transmembrane region" description="Helical" evidence="1">
    <location>
        <begin position="12"/>
        <end position="38"/>
    </location>
</feature>
<sequence length="161" mass="18101">MEWFRPRDWWDRLFAVGVIIKGLDGLVELAGGVMLLLLDPAKIHRFVIRMTQPELSEDPRDFIATHLLHAAGTLTGSAVIYAAVYLLAHGAVKVVLVAAVLMNRLWAYLWMIAVLLAFIAYQLYQLAVSPTAGLVALTVFDAAVVFLTWHEYGRQRQRQRA</sequence>
<accession>A0ABS9LDY0</accession>
<keyword evidence="1" id="KW-1133">Transmembrane helix</keyword>
<comment type="caution">
    <text evidence="2">The sequence shown here is derived from an EMBL/GenBank/DDBJ whole genome shotgun (WGS) entry which is preliminary data.</text>
</comment>
<organism evidence="2 3">
    <name type="scientific">Arthrobacter hankyongi</name>
    <dbReference type="NCBI Taxonomy" id="2904801"/>
    <lineage>
        <taxon>Bacteria</taxon>
        <taxon>Bacillati</taxon>
        <taxon>Actinomycetota</taxon>
        <taxon>Actinomycetes</taxon>
        <taxon>Micrococcales</taxon>
        <taxon>Micrococcaceae</taxon>
        <taxon>Arthrobacter</taxon>
    </lineage>
</organism>
<keyword evidence="1" id="KW-0812">Transmembrane</keyword>
<dbReference type="Proteomes" id="UP001165368">
    <property type="component" value="Unassembled WGS sequence"/>
</dbReference>
<proteinExistence type="predicted"/>
<dbReference type="EMBL" id="JAKLTQ010000029">
    <property type="protein sequence ID" value="MCG2624659.1"/>
    <property type="molecule type" value="Genomic_DNA"/>
</dbReference>
<dbReference type="RefSeq" id="WP_237826886.1">
    <property type="nucleotide sequence ID" value="NZ_JAKLTQ010000029.1"/>
</dbReference>